<reference evidence="1 2" key="1">
    <citation type="submission" date="2017-06" db="EMBL/GenBank/DDBJ databases">
        <title>Global population genomics of the pathogenic fungus Cryptococcus neoformans var. grubii.</title>
        <authorList>
            <person name="Cuomo C."/>
            <person name="Litvintseva A."/>
            <person name="Chen Y."/>
            <person name="Young S."/>
            <person name="Zeng Q."/>
            <person name="Chapman S."/>
            <person name="Gujja S."/>
            <person name="Saif S."/>
            <person name="Birren B."/>
        </authorList>
    </citation>
    <scope>NUCLEOTIDE SEQUENCE [LARGE SCALE GENOMIC DNA]</scope>
    <source>
        <strain evidence="1 2">Tu259-1</strain>
    </source>
</reference>
<organism evidence="1 2">
    <name type="scientific">Cryptococcus neoformans Tu259-1</name>
    <dbReference type="NCBI Taxonomy" id="1230072"/>
    <lineage>
        <taxon>Eukaryota</taxon>
        <taxon>Fungi</taxon>
        <taxon>Dikarya</taxon>
        <taxon>Basidiomycota</taxon>
        <taxon>Agaricomycotina</taxon>
        <taxon>Tremellomycetes</taxon>
        <taxon>Tremellales</taxon>
        <taxon>Cryptococcaceae</taxon>
        <taxon>Cryptococcus</taxon>
        <taxon>Cryptococcus neoformans species complex</taxon>
    </lineage>
</organism>
<comment type="caution">
    <text evidence="1">The sequence shown here is derived from an EMBL/GenBank/DDBJ whole genome shotgun (WGS) entry which is preliminary data.</text>
</comment>
<dbReference type="EMBL" id="AMKT01000076">
    <property type="protein sequence ID" value="OXG14342.1"/>
    <property type="molecule type" value="Genomic_DNA"/>
</dbReference>
<sequence>MLMGITSAPNEPPDCLLHRLLLWPLTSSVQSVMDCG</sequence>
<evidence type="ECO:0000313" key="2">
    <source>
        <dbReference type="Proteomes" id="UP000199727"/>
    </source>
</evidence>
<dbReference type="Proteomes" id="UP000199727">
    <property type="component" value="Unassembled WGS sequence"/>
</dbReference>
<evidence type="ECO:0000313" key="1">
    <source>
        <dbReference type="EMBL" id="OXG14342.1"/>
    </source>
</evidence>
<name>A0A854Q5G7_CRYNE</name>
<accession>A0A854Q5G7</accession>
<dbReference type="AlphaFoldDB" id="A0A854Q5G7"/>
<protein>
    <submittedName>
        <fullName evidence="1">Uncharacterized protein</fullName>
    </submittedName>
</protein>
<gene>
    <name evidence="1" type="ORF">C361_05642</name>
</gene>
<proteinExistence type="predicted"/>